<dbReference type="GO" id="GO:0006623">
    <property type="term" value="P:protein targeting to vacuole"/>
    <property type="evidence" value="ECO:0007669"/>
    <property type="project" value="TreeGrafter"/>
</dbReference>
<dbReference type="PANTHER" id="PTHR16166:SF130">
    <property type="entry name" value="PROTEIN SORTING-ASSOCIATED PROTEIN, PUTATIVE (DUF1162)-RELATED"/>
    <property type="match status" value="1"/>
</dbReference>
<gene>
    <name evidence="1" type="ORF">TRITD_5Bv1G030280</name>
</gene>
<proteinExistence type="predicted"/>
<name>A0A9R1AHD2_TRITD</name>
<dbReference type="AlphaFoldDB" id="A0A9R1AHD2"/>
<organism evidence="1 2">
    <name type="scientific">Triticum turgidum subsp. durum</name>
    <name type="common">Durum wheat</name>
    <name type="synonym">Triticum durum</name>
    <dbReference type="NCBI Taxonomy" id="4567"/>
    <lineage>
        <taxon>Eukaryota</taxon>
        <taxon>Viridiplantae</taxon>
        <taxon>Streptophyta</taxon>
        <taxon>Embryophyta</taxon>
        <taxon>Tracheophyta</taxon>
        <taxon>Spermatophyta</taxon>
        <taxon>Magnoliopsida</taxon>
        <taxon>Liliopsida</taxon>
        <taxon>Poales</taxon>
        <taxon>Poaceae</taxon>
        <taxon>BOP clade</taxon>
        <taxon>Pooideae</taxon>
        <taxon>Triticodae</taxon>
        <taxon>Triticeae</taxon>
        <taxon>Triticinae</taxon>
        <taxon>Triticum</taxon>
    </lineage>
</organism>
<evidence type="ECO:0000313" key="2">
    <source>
        <dbReference type="Proteomes" id="UP000324705"/>
    </source>
</evidence>
<keyword evidence="2" id="KW-1185">Reference proteome</keyword>
<dbReference type="InterPro" id="IPR026847">
    <property type="entry name" value="VPS13"/>
</dbReference>
<dbReference type="Gramene" id="TRITD5Bv1G030280.5">
    <property type="protein sequence ID" value="TRITD5Bv1G030280.5"/>
    <property type="gene ID" value="TRITD5Bv1G030280"/>
</dbReference>
<protein>
    <submittedName>
        <fullName evidence="1">Uncharacterized protein</fullName>
    </submittedName>
</protein>
<sequence length="148" mass="16664">MLQSPSTILMATFQRVSADSVITDRHKNMDVAVYSVNVDEKWDGASFGSVFRMNKLQGDALNENILRIVCVLNSSNSSVKQVHYCSIILQPIDLKVDEETLMKLVPFWRTSLAPAGTPSTQFYFRQFEVHPIKVPCFSFCLSSLIVTL</sequence>
<dbReference type="Proteomes" id="UP000324705">
    <property type="component" value="Chromosome 5B"/>
</dbReference>
<reference evidence="1 2" key="1">
    <citation type="submission" date="2017-09" db="EMBL/GenBank/DDBJ databases">
        <authorList>
            <consortium name="International Durum Wheat Genome Sequencing Consortium (IDWGSC)"/>
            <person name="Milanesi L."/>
        </authorList>
    </citation>
    <scope>NUCLEOTIDE SEQUENCE [LARGE SCALE GENOMIC DNA]</scope>
    <source>
        <strain evidence="2">cv. Svevo</strain>
    </source>
</reference>
<dbReference type="PANTHER" id="PTHR16166">
    <property type="entry name" value="VACUOLAR PROTEIN SORTING-ASSOCIATED PROTEIN VPS13"/>
    <property type="match status" value="1"/>
</dbReference>
<evidence type="ECO:0000313" key="1">
    <source>
        <dbReference type="EMBL" id="VAI27772.1"/>
    </source>
</evidence>
<accession>A0A9R1AHD2</accession>
<dbReference type="GO" id="GO:0045053">
    <property type="term" value="P:protein retention in Golgi apparatus"/>
    <property type="evidence" value="ECO:0007669"/>
    <property type="project" value="TreeGrafter"/>
</dbReference>
<dbReference type="EMBL" id="LT934120">
    <property type="protein sequence ID" value="VAI27772.1"/>
    <property type="molecule type" value="Genomic_DNA"/>
</dbReference>